<dbReference type="AlphaFoldDB" id="A0A3M7RBH9"/>
<protein>
    <submittedName>
        <fullName evidence="1">Uncharacterized protein</fullName>
    </submittedName>
</protein>
<dbReference type="Proteomes" id="UP000276133">
    <property type="component" value="Unassembled WGS sequence"/>
</dbReference>
<sequence length="249" mass="29193">MSFINNRKASSTTNIFKFKCYIFRSRRVCFLFLKKQVEASTIFEYRSTLTSLNLELFFIHERIADVSSTTSISNDLKEIDAVLSQLISRRLNENHSCTSSKQFLKMAIKSLNFNVRKYNTNNICKKVDKRTFHSNYIFPIFVGIILPAIKCQCFGSSIDHWYCPDPLVKPSIIFLDQFEYFCECNCYNSKVFFKVDGYSNMNLITFNSLNAHFGSICWYNKTTQCFDAYVDCQINSSYKIEHFDYQTKN</sequence>
<gene>
    <name evidence="1" type="ORF">BpHYR1_000842</name>
</gene>
<evidence type="ECO:0000313" key="2">
    <source>
        <dbReference type="Proteomes" id="UP000276133"/>
    </source>
</evidence>
<accession>A0A3M7RBH9</accession>
<dbReference type="EMBL" id="REGN01003760">
    <property type="protein sequence ID" value="RNA20906.1"/>
    <property type="molecule type" value="Genomic_DNA"/>
</dbReference>
<proteinExistence type="predicted"/>
<name>A0A3M7RBH9_BRAPC</name>
<organism evidence="1 2">
    <name type="scientific">Brachionus plicatilis</name>
    <name type="common">Marine rotifer</name>
    <name type="synonym">Brachionus muelleri</name>
    <dbReference type="NCBI Taxonomy" id="10195"/>
    <lineage>
        <taxon>Eukaryota</taxon>
        <taxon>Metazoa</taxon>
        <taxon>Spiralia</taxon>
        <taxon>Gnathifera</taxon>
        <taxon>Rotifera</taxon>
        <taxon>Eurotatoria</taxon>
        <taxon>Monogononta</taxon>
        <taxon>Pseudotrocha</taxon>
        <taxon>Ploima</taxon>
        <taxon>Brachionidae</taxon>
        <taxon>Brachionus</taxon>
    </lineage>
</organism>
<comment type="caution">
    <text evidence="1">The sequence shown here is derived from an EMBL/GenBank/DDBJ whole genome shotgun (WGS) entry which is preliminary data.</text>
</comment>
<keyword evidence="2" id="KW-1185">Reference proteome</keyword>
<evidence type="ECO:0000313" key="1">
    <source>
        <dbReference type="EMBL" id="RNA20906.1"/>
    </source>
</evidence>
<reference evidence="1 2" key="1">
    <citation type="journal article" date="2018" name="Sci. Rep.">
        <title>Genomic signatures of local adaptation to the degree of environmental predictability in rotifers.</title>
        <authorList>
            <person name="Franch-Gras L."/>
            <person name="Hahn C."/>
            <person name="Garcia-Roger E.M."/>
            <person name="Carmona M.J."/>
            <person name="Serra M."/>
            <person name="Gomez A."/>
        </authorList>
    </citation>
    <scope>NUCLEOTIDE SEQUENCE [LARGE SCALE GENOMIC DNA]</scope>
    <source>
        <strain evidence="1">HYR1</strain>
    </source>
</reference>